<evidence type="ECO:0000313" key="2">
    <source>
        <dbReference type="Proteomes" id="UP000218811"/>
    </source>
</evidence>
<gene>
    <name evidence="1" type="ORF">WOLCODRAFT_70431</name>
</gene>
<feature type="non-terminal residue" evidence="1">
    <location>
        <position position="179"/>
    </location>
</feature>
<organism evidence="1 2">
    <name type="scientific">Wolfiporia cocos (strain MD-104)</name>
    <name type="common">Brown rot fungus</name>
    <dbReference type="NCBI Taxonomy" id="742152"/>
    <lineage>
        <taxon>Eukaryota</taxon>
        <taxon>Fungi</taxon>
        <taxon>Dikarya</taxon>
        <taxon>Basidiomycota</taxon>
        <taxon>Agaricomycotina</taxon>
        <taxon>Agaricomycetes</taxon>
        <taxon>Polyporales</taxon>
        <taxon>Phaeolaceae</taxon>
        <taxon>Wolfiporia</taxon>
    </lineage>
</organism>
<dbReference type="InterPro" id="IPR036397">
    <property type="entry name" value="RNaseH_sf"/>
</dbReference>
<dbReference type="InterPro" id="IPR012337">
    <property type="entry name" value="RNaseH-like_sf"/>
</dbReference>
<sequence length="179" mass="20398">MWSDVRHHIRSCHQCQIRSTVKVQVPLTISTPSTIFTKVYLDIMRMPTARGFQYMIAARDDLSRASEGRALKRATAKNVAKFFWEEILCRYANGVVERGHFIIRESLVKACDGDLSSWPDLLPHAFFTDRITITRATGHSPYYLLFGVHPVLPFDLSEASFMTDAYRSGMSTADLLAHR</sequence>
<dbReference type="PANTHER" id="PTHR47266">
    <property type="entry name" value="ENDONUCLEASE-RELATED"/>
    <property type="match status" value="1"/>
</dbReference>
<dbReference type="InterPro" id="IPR052160">
    <property type="entry name" value="Gypsy_RT_Integrase-like"/>
</dbReference>
<dbReference type="EMBL" id="KB468113">
    <property type="protein sequence ID" value="PCH41818.1"/>
    <property type="molecule type" value="Genomic_DNA"/>
</dbReference>
<dbReference type="AlphaFoldDB" id="A0A2H3JVG1"/>
<proteinExistence type="predicted"/>
<dbReference type="OrthoDB" id="444848at2759"/>
<accession>A0A2H3JVG1</accession>
<dbReference type="SUPFAM" id="SSF53098">
    <property type="entry name" value="Ribonuclease H-like"/>
    <property type="match status" value="1"/>
</dbReference>
<dbReference type="Gene3D" id="3.30.420.10">
    <property type="entry name" value="Ribonuclease H-like superfamily/Ribonuclease H"/>
    <property type="match status" value="2"/>
</dbReference>
<evidence type="ECO:0000313" key="1">
    <source>
        <dbReference type="EMBL" id="PCH41818.1"/>
    </source>
</evidence>
<dbReference type="GO" id="GO:0003676">
    <property type="term" value="F:nucleic acid binding"/>
    <property type="evidence" value="ECO:0007669"/>
    <property type="project" value="InterPro"/>
</dbReference>
<dbReference type="STRING" id="742152.A0A2H3JVG1"/>
<name>A0A2H3JVG1_WOLCO</name>
<protein>
    <recommendedName>
        <fullName evidence="3">Integrase zinc-binding domain-containing protein</fullName>
    </recommendedName>
</protein>
<reference evidence="1 2" key="1">
    <citation type="journal article" date="2012" name="Science">
        <title>The Paleozoic origin of enzymatic lignin decomposition reconstructed from 31 fungal genomes.</title>
        <authorList>
            <person name="Floudas D."/>
            <person name="Binder M."/>
            <person name="Riley R."/>
            <person name="Barry K."/>
            <person name="Blanchette R.A."/>
            <person name="Henrissat B."/>
            <person name="Martinez A.T."/>
            <person name="Otillar R."/>
            <person name="Spatafora J.W."/>
            <person name="Yadav J.S."/>
            <person name="Aerts A."/>
            <person name="Benoit I."/>
            <person name="Boyd A."/>
            <person name="Carlson A."/>
            <person name="Copeland A."/>
            <person name="Coutinho P.M."/>
            <person name="de Vries R.P."/>
            <person name="Ferreira P."/>
            <person name="Findley K."/>
            <person name="Foster B."/>
            <person name="Gaskell J."/>
            <person name="Glotzer D."/>
            <person name="Gorecki P."/>
            <person name="Heitman J."/>
            <person name="Hesse C."/>
            <person name="Hori C."/>
            <person name="Igarashi K."/>
            <person name="Jurgens J.A."/>
            <person name="Kallen N."/>
            <person name="Kersten P."/>
            <person name="Kohler A."/>
            <person name="Kuees U."/>
            <person name="Kumar T.K.A."/>
            <person name="Kuo A."/>
            <person name="LaButti K."/>
            <person name="Larrondo L.F."/>
            <person name="Lindquist E."/>
            <person name="Ling A."/>
            <person name="Lombard V."/>
            <person name="Lucas S."/>
            <person name="Lundell T."/>
            <person name="Martin R."/>
            <person name="McLaughlin D.J."/>
            <person name="Morgenstern I."/>
            <person name="Morin E."/>
            <person name="Murat C."/>
            <person name="Nagy L.G."/>
            <person name="Nolan M."/>
            <person name="Ohm R.A."/>
            <person name="Patyshakuliyeva A."/>
            <person name="Rokas A."/>
            <person name="Ruiz-Duenas F.J."/>
            <person name="Sabat G."/>
            <person name="Salamov A."/>
            <person name="Samejima M."/>
            <person name="Schmutz J."/>
            <person name="Slot J.C."/>
            <person name="St John F."/>
            <person name="Stenlid J."/>
            <person name="Sun H."/>
            <person name="Sun S."/>
            <person name="Syed K."/>
            <person name="Tsang A."/>
            <person name="Wiebenga A."/>
            <person name="Young D."/>
            <person name="Pisabarro A."/>
            <person name="Eastwood D.C."/>
            <person name="Martin F."/>
            <person name="Cullen D."/>
            <person name="Grigoriev I.V."/>
            <person name="Hibbett D.S."/>
        </authorList>
    </citation>
    <scope>NUCLEOTIDE SEQUENCE [LARGE SCALE GENOMIC DNA]</scope>
    <source>
        <strain evidence="1 2">MD-104</strain>
    </source>
</reference>
<evidence type="ECO:0008006" key="3">
    <source>
        <dbReference type="Google" id="ProtNLM"/>
    </source>
</evidence>
<dbReference type="OMA" id="HINHICI"/>
<keyword evidence="2" id="KW-1185">Reference proteome</keyword>
<dbReference type="Proteomes" id="UP000218811">
    <property type="component" value="Unassembled WGS sequence"/>
</dbReference>